<reference evidence="3 4" key="1">
    <citation type="submission" date="2016-10" db="EMBL/GenBank/DDBJ databases">
        <authorList>
            <person name="de Groot N.N."/>
        </authorList>
    </citation>
    <scope>NUCLEOTIDE SEQUENCE [LARGE SCALE GENOMIC DNA]</scope>
    <source>
        <strain evidence="3 4">LMG 23650</strain>
    </source>
</reference>
<evidence type="ECO:0000256" key="1">
    <source>
        <dbReference type="SAM" id="SignalP"/>
    </source>
</evidence>
<protein>
    <submittedName>
        <fullName evidence="3">Triacylglycerol lipase</fullName>
    </submittedName>
</protein>
<dbReference type="SUPFAM" id="SSF53474">
    <property type="entry name" value="alpha/beta-Hydrolases"/>
    <property type="match status" value="1"/>
</dbReference>
<feature type="signal peptide" evidence="1">
    <location>
        <begin position="1"/>
        <end position="24"/>
    </location>
</feature>
<dbReference type="EMBL" id="FOQU01000005">
    <property type="protein sequence ID" value="SFJ11954.1"/>
    <property type="molecule type" value="Genomic_DNA"/>
</dbReference>
<evidence type="ECO:0000259" key="2">
    <source>
        <dbReference type="Pfam" id="PF00561"/>
    </source>
</evidence>
<dbReference type="Gene3D" id="3.40.50.1820">
    <property type="entry name" value="alpha/beta hydrolase"/>
    <property type="match status" value="1"/>
</dbReference>
<keyword evidence="1" id="KW-0732">Signal</keyword>
<dbReference type="Proteomes" id="UP000199548">
    <property type="component" value="Unassembled WGS sequence"/>
</dbReference>
<evidence type="ECO:0000313" key="3">
    <source>
        <dbReference type="EMBL" id="SFJ11954.1"/>
    </source>
</evidence>
<dbReference type="OrthoDB" id="2004167at2"/>
<keyword evidence="4" id="KW-1185">Reference proteome</keyword>
<feature type="domain" description="AB hydrolase-1" evidence="2">
    <location>
        <begin position="53"/>
        <end position="267"/>
    </location>
</feature>
<organism evidence="3 4">
    <name type="scientific">Paraburkholderia megapolitana</name>
    <dbReference type="NCBI Taxonomy" id="420953"/>
    <lineage>
        <taxon>Bacteria</taxon>
        <taxon>Pseudomonadati</taxon>
        <taxon>Pseudomonadota</taxon>
        <taxon>Betaproteobacteria</taxon>
        <taxon>Burkholderiales</taxon>
        <taxon>Burkholderiaceae</taxon>
        <taxon>Paraburkholderia</taxon>
    </lineage>
</organism>
<sequence>MIKSVSAKIIASAIALVVGSAAHAGLSGSVPGSGGSTTAAAPDSGGGYTQTKYPIVLVHGLTGTDKFFGVIDYWYGIKAALERDGATVYVADLSSFQVDTGPNGRGEQLLAYVKNVLALTGAEKVNLIGHSQGGYTARYVASVAPALVASVTTVATPHHGSEFFDFVEEVFKKDPTGLSEPIITSLASLLGYVANSNHTLIEDAGPVFAQVTTYGTEAFNKSFPTAGIGPAGSCKSGAETETVDGNKHLLYSWAGSAIQPTVNLFGTTLTKDTSVTLLDPAEVLDISTPLLQATGTVMINRNAGMNDGLVSVCSSMFGKVLSTRYHWNHFDEINQLLGIRGGNAEDPIAVFRDHANRLKNAGV</sequence>
<gene>
    <name evidence="3" type="ORF">SAMN05192543_105493</name>
</gene>
<dbReference type="InterPro" id="IPR000073">
    <property type="entry name" value="AB_hydrolase_1"/>
</dbReference>
<dbReference type="InterPro" id="IPR029058">
    <property type="entry name" value="AB_hydrolase_fold"/>
</dbReference>
<feature type="chain" id="PRO_5011790556" evidence="1">
    <location>
        <begin position="25"/>
        <end position="363"/>
    </location>
</feature>
<proteinExistence type="predicted"/>
<dbReference type="STRING" id="420953.SAMN05192543_105493"/>
<name>A0A1I3NRQ8_9BURK</name>
<evidence type="ECO:0000313" key="4">
    <source>
        <dbReference type="Proteomes" id="UP000199548"/>
    </source>
</evidence>
<dbReference type="RefSeq" id="WP_091014418.1">
    <property type="nucleotide sequence ID" value="NZ_CP041745.1"/>
</dbReference>
<dbReference type="Pfam" id="PF00561">
    <property type="entry name" value="Abhydrolase_1"/>
    <property type="match status" value="1"/>
</dbReference>
<accession>A0A1I3NRQ8</accession>
<dbReference type="AlphaFoldDB" id="A0A1I3NRQ8"/>